<feature type="transmembrane region" description="Helical" evidence="7">
    <location>
        <begin position="70"/>
        <end position="90"/>
    </location>
</feature>
<feature type="transmembrane region" description="Helical" evidence="7">
    <location>
        <begin position="96"/>
        <end position="116"/>
    </location>
</feature>
<feature type="transmembrane region" description="Helical" evidence="7">
    <location>
        <begin position="221"/>
        <end position="244"/>
    </location>
</feature>
<evidence type="ECO:0000313" key="10">
    <source>
        <dbReference type="Proteomes" id="UP000289856"/>
    </source>
</evidence>
<dbReference type="PANTHER" id="PTHR32322">
    <property type="entry name" value="INNER MEMBRANE TRANSPORTER"/>
    <property type="match status" value="1"/>
</dbReference>
<proteinExistence type="inferred from homology"/>
<comment type="subcellular location">
    <subcellularLocation>
        <location evidence="1">Cell membrane</location>
        <topology evidence="1">Multi-pass membrane protein</topology>
    </subcellularLocation>
</comment>
<dbReference type="EMBL" id="AP019400">
    <property type="protein sequence ID" value="BBI34149.1"/>
    <property type="molecule type" value="Genomic_DNA"/>
</dbReference>
<dbReference type="KEGG" id="cohn:KCTCHS21_35480"/>
<evidence type="ECO:0000256" key="6">
    <source>
        <dbReference type="ARBA" id="ARBA00023136"/>
    </source>
</evidence>
<dbReference type="PANTHER" id="PTHR32322:SF18">
    <property type="entry name" value="S-ADENOSYLMETHIONINE_S-ADENOSYLHOMOCYSTEINE TRANSPORTER"/>
    <property type="match status" value="1"/>
</dbReference>
<feature type="transmembrane region" description="Helical" evidence="7">
    <location>
        <begin position="128"/>
        <end position="146"/>
    </location>
</feature>
<feature type="transmembrane region" description="Helical" evidence="7">
    <location>
        <begin position="7"/>
        <end position="26"/>
    </location>
</feature>
<organism evidence="9 10">
    <name type="scientific">Cohnella abietis</name>
    <dbReference type="NCBI Taxonomy" id="2507935"/>
    <lineage>
        <taxon>Bacteria</taxon>
        <taxon>Bacillati</taxon>
        <taxon>Bacillota</taxon>
        <taxon>Bacilli</taxon>
        <taxon>Bacillales</taxon>
        <taxon>Paenibacillaceae</taxon>
        <taxon>Cohnella</taxon>
    </lineage>
</organism>
<evidence type="ECO:0000256" key="5">
    <source>
        <dbReference type="ARBA" id="ARBA00022989"/>
    </source>
</evidence>
<evidence type="ECO:0000313" key="9">
    <source>
        <dbReference type="EMBL" id="BBI34149.1"/>
    </source>
</evidence>
<evidence type="ECO:0000256" key="4">
    <source>
        <dbReference type="ARBA" id="ARBA00022692"/>
    </source>
</evidence>
<evidence type="ECO:0000256" key="2">
    <source>
        <dbReference type="ARBA" id="ARBA00007362"/>
    </source>
</evidence>
<dbReference type="RefSeq" id="WP_130611020.1">
    <property type="nucleotide sequence ID" value="NZ_AP019400.1"/>
</dbReference>
<feature type="domain" description="EamA" evidence="8">
    <location>
        <begin position="6"/>
        <end position="139"/>
    </location>
</feature>
<keyword evidence="3" id="KW-1003">Cell membrane</keyword>
<feature type="transmembrane region" description="Helical" evidence="7">
    <location>
        <begin position="277"/>
        <end position="295"/>
    </location>
</feature>
<feature type="domain" description="EamA" evidence="8">
    <location>
        <begin position="152"/>
        <end position="294"/>
    </location>
</feature>
<dbReference type="Pfam" id="PF00892">
    <property type="entry name" value="EamA"/>
    <property type="match status" value="2"/>
</dbReference>
<feature type="transmembrane region" description="Helical" evidence="7">
    <location>
        <begin position="38"/>
        <end position="58"/>
    </location>
</feature>
<keyword evidence="6 7" id="KW-0472">Membrane</keyword>
<dbReference type="InterPro" id="IPR050638">
    <property type="entry name" value="AA-Vitamin_Transporters"/>
</dbReference>
<evidence type="ECO:0000259" key="8">
    <source>
        <dbReference type="Pfam" id="PF00892"/>
    </source>
</evidence>
<comment type="similarity">
    <text evidence="2">Belongs to the EamA transporter family.</text>
</comment>
<evidence type="ECO:0000256" key="3">
    <source>
        <dbReference type="ARBA" id="ARBA00022475"/>
    </source>
</evidence>
<keyword evidence="10" id="KW-1185">Reference proteome</keyword>
<dbReference type="OrthoDB" id="1682095at2"/>
<name>A0A3T1D7W8_9BACL</name>
<keyword evidence="4 7" id="KW-0812">Transmembrane</keyword>
<dbReference type="GO" id="GO:0005886">
    <property type="term" value="C:plasma membrane"/>
    <property type="evidence" value="ECO:0007669"/>
    <property type="project" value="UniProtKB-SubCell"/>
</dbReference>
<evidence type="ECO:0000256" key="7">
    <source>
        <dbReference type="SAM" id="Phobius"/>
    </source>
</evidence>
<reference evidence="9 10" key="1">
    <citation type="submission" date="2019-01" db="EMBL/GenBank/DDBJ databases">
        <title>Complete genome sequence of Cohnella hallensis HS21 isolated from Korean fir (Abies koreana) rhizospheric soil.</title>
        <authorList>
            <person name="Jiang L."/>
            <person name="Kang S.W."/>
            <person name="Kim S."/>
            <person name="Jung J."/>
            <person name="Kim C.Y."/>
            <person name="Kim D.H."/>
            <person name="Kim S.W."/>
            <person name="Lee J."/>
        </authorList>
    </citation>
    <scope>NUCLEOTIDE SEQUENCE [LARGE SCALE GENOMIC DNA]</scope>
    <source>
        <strain evidence="9 10">HS21</strain>
    </source>
</reference>
<feature type="transmembrane region" description="Helical" evidence="7">
    <location>
        <begin position="251"/>
        <end position="271"/>
    </location>
</feature>
<feature type="transmembrane region" description="Helical" evidence="7">
    <location>
        <begin position="152"/>
        <end position="171"/>
    </location>
</feature>
<dbReference type="SUPFAM" id="SSF103481">
    <property type="entry name" value="Multidrug resistance efflux transporter EmrE"/>
    <property type="match status" value="2"/>
</dbReference>
<accession>A0A3T1D7W8</accession>
<dbReference type="InterPro" id="IPR037185">
    <property type="entry name" value="EmrE-like"/>
</dbReference>
<dbReference type="AlphaFoldDB" id="A0A3T1D7W8"/>
<feature type="transmembrane region" description="Helical" evidence="7">
    <location>
        <begin position="183"/>
        <end position="201"/>
    </location>
</feature>
<sequence length="313" mass="33945">MLEQKKVYLLALLYAFIIGFSFLFTKMALEFADPIDTIAYRFTVSFVALAIPVMFGWIKIKIKGRNWLKLLPLGLVYPTAFFGFQAFGLAHAASSIGGIISASSPIFTLVLASLFLKERTTWIQKLSVLCSVGGVVFIIAMGGASVEGTSALGIFLLLLSALLLSLYGVIARYLRDGFTAIQMTYVMMLFGCISFNAISITKHAVGGTMHDLIKPLAEPHFILSILYIAILSSLVSSLLSNYILSKIEATTMSVFVNLGNLISILAGVIFLNEQLGYYHLIGAALIIIGVVGVNYRGSKKINNKVDAGVRTDS</sequence>
<protein>
    <submittedName>
        <fullName evidence="9">Transporter</fullName>
    </submittedName>
</protein>
<evidence type="ECO:0000256" key="1">
    <source>
        <dbReference type="ARBA" id="ARBA00004651"/>
    </source>
</evidence>
<dbReference type="Gene3D" id="1.10.3730.20">
    <property type="match status" value="1"/>
</dbReference>
<dbReference type="Proteomes" id="UP000289856">
    <property type="component" value="Chromosome"/>
</dbReference>
<dbReference type="InterPro" id="IPR000620">
    <property type="entry name" value="EamA_dom"/>
</dbReference>
<keyword evidence="5 7" id="KW-1133">Transmembrane helix</keyword>
<gene>
    <name evidence="9" type="ORF">KCTCHS21_35480</name>
</gene>